<evidence type="ECO:0000256" key="1">
    <source>
        <dbReference type="SAM" id="MobiDB-lite"/>
    </source>
</evidence>
<feature type="region of interest" description="Disordered" evidence="1">
    <location>
        <begin position="37"/>
        <end position="56"/>
    </location>
</feature>
<sequence>MAKRSPASQPYLLHAAAAAAAVSAVSPSLETEHQEIGFEPNSSLLNSRRPESSTKLVHRTAAVEGLSSYRSVCKKISS</sequence>
<name>A0ABD1IBK6_SALDI</name>
<dbReference type="EMBL" id="JBEAFC010000002">
    <property type="protein sequence ID" value="KAL1566110.1"/>
    <property type="molecule type" value="Genomic_DNA"/>
</dbReference>
<comment type="caution">
    <text evidence="2">The sequence shown here is derived from an EMBL/GenBank/DDBJ whole genome shotgun (WGS) entry which is preliminary data.</text>
</comment>
<dbReference type="Proteomes" id="UP001567538">
    <property type="component" value="Unassembled WGS sequence"/>
</dbReference>
<evidence type="ECO:0008006" key="4">
    <source>
        <dbReference type="Google" id="ProtNLM"/>
    </source>
</evidence>
<keyword evidence="3" id="KW-1185">Reference proteome</keyword>
<dbReference type="AlphaFoldDB" id="A0ABD1IBK6"/>
<organism evidence="2 3">
    <name type="scientific">Salvia divinorum</name>
    <name type="common">Maria pastora</name>
    <name type="synonym">Diviner's sage</name>
    <dbReference type="NCBI Taxonomy" id="28513"/>
    <lineage>
        <taxon>Eukaryota</taxon>
        <taxon>Viridiplantae</taxon>
        <taxon>Streptophyta</taxon>
        <taxon>Embryophyta</taxon>
        <taxon>Tracheophyta</taxon>
        <taxon>Spermatophyta</taxon>
        <taxon>Magnoliopsida</taxon>
        <taxon>eudicotyledons</taxon>
        <taxon>Gunneridae</taxon>
        <taxon>Pentapetalae</taxon>
        <taxon>asterids</taxon>
        <taxon>lamiids</taxon>
        <taxon>Lamiales</taxon>
        <taxon>Lamiaceae</taxon>
        <taxon>Nepetoideae</taxon>
        <taxon>Mentheae</taxon>
        <taxon>Salviinae</taxon>
        <taxon>Salvia</taxon>
        <taxon>Salvia subgen. Calosphace</taxon>
    </lineage>
</organism>
<evidence type="ECO:0000313" key="2">
    <source>
        <dbReference type="EMBL" id="KAL1566110.1"/>
    </source>
</evidence>
<protein>
    <recommendedName>
        <fullName evidence="4">Secreted protein</fullName>
    </recommendedName>
</protein>
<evidence type="ECO:0000313" key="3">
    <source>
        <dbReference type="Proteomes" id="UP001567538"/>
    </source>
</evidence>
<reference evidence="2 3" key="1">
    <citation type="submission" date="2024-06" db="EMBL/GenBank/DDBJ databases">
        <title>A chromosome level genome sequence of Diviner's sage (Salvia divinorum).</title>
        <authorList>
            <person name="Ford S.A."/>
            <person name="Ro D.-K."/>
            <person name="Ness R.W."/>
            <person name="Phillips M.A."/>
        </authorList>
    </citation>
    <scope>NUCLEOTIDE SEQUENCE [LARGE SCALE GENOMIC DNA]</scope>
    <source>
        <strain evidence="2">SAF-2024a</strain>
        <tissue evidence="2">Leaf</tissue>
    </source>
</reference>
<accession>A0ABD1IBK6</accession>
<gene>
    <name evidence="2" type="ORF">AAHA92_01753</name>
</gene>
<proteinExistence type="predicted"/>